<dbReference type="InterPro" id="IPR045886">
    <property type="entry name" value="ThiF/MoeB/HesA"/>
</dbReference>
<dbReference type="InterPro" id="IPR035985">
    <property type="entry name" value="Ubiquitin-activating_enz"/>
</dbReference>
<dbReference type="SUPFAM" id="SSF69572">
    <property type="entry name" value="Activating enzymes of the ubiquitin-like proteins"/>
    <property type="match status" value="1"/>
</dbReference>
<dbReference type="GO" id="GO:0061503">
    <property type="term" value="F:tRNA threonylcarbamoyladenosine dehydratase"/>
    <property type="evidence" value="ECO:0007669"/>
    <property type="project" value="TreeGrafter"/>
</dbReference>
<dbReference type="GO" id="GO:0061504">
    <property type="term" value="P:cyclic threonylcarbamoyladenosine biosynthetic process"/>
    <property type="evidence" value="ECO:0007669"/>
    <property type="project" value="TreeGrafter"/>
</dbReference>
<dbReference type="AlphaFoldDB" id="A0A0T6LKR4"/>
<dbReference type="STRING" id="76728.AQ490_12215"/>
<dbReference type="Proteomes" id="UP000050867">
    <property type="component" value="Unassembled WGS sequence"/>
</dbReference>
<dbReference type="OrthoDB" id="5149792at2"/>
<dbReference type="RefSeq" id="WP_018382422.1">
    <property type="nucleotide sequence ID" value="NZ_LLZU01000039.1"/>
</dbReference>
<dbReference type="InterPro" id="IPR000594">
    <property type="entry name" value="ThiF_NAD_FAD-bd"/>
</dbReference>
<dbReference type="eggNOG" id="COG0476">
    <property type="taxonomic scope" value="Bacteria"/>
</dbReference>
<name>A0A0T6LKR4_WENVI</name>
<dbReference type="PANTHER" id="PTHR43267:SF1">
    <property type="entry name" value="TRNA THREONYLCARBAMOYLADENOSINE DEHYDRATASE"/>
    <property type="match status" value="1"/>
</dbReference>
<dbReference type="EMBL" id="LLZU01000039">
    <property type="protein sequence ID" value="KRV46629.1"/>
    <property type="molecule type" value="Genomic_DNA"/>
</dbReference>
<feature type="domain" description="THIF-type NAD/FAD binding fold" evidence="1">
    <location>
        <begin position="12"/>
        <end position="268"/>
    </location>
</feature>
<accession>A0A0T6LKR4</accession>
<keyword evidence="3" id="KW-1185">Reference proteome</keyword>
<proteinExistence type="predicted"/>
<dbReference type="Gene3D" id="3.40.50.720">
    <property type="entry name" value="NAD(P)-binding Rossmann-like Domain"/>
    <property type="match status" value="1"/>
</dbReference>
<dbReference type="Pfam" id="PF00899">
    <property type="entry name" value="ThiF"/>
    <property type="match status" value="1"/>
</dbReference>
<dbReference type="GO" id="GO:0008641">
    <property type="term" value="F:ubiquitin-like modifier activating enzyme activity"/>
    <property type="evidence" value="ECO:0007669"/>
    <property type="project" value="InterPro"/>
</dbReference>
<evidence type="ECO:0000313" key="2">
    <source>
        <dbReference type="EMBL" id="KRV46629.1"/>
    </source>
</evidence>
<reference evidence="2 3" key="1">
    <citation type="submission" date="2015-10" db="EMBL/GenBank/DDBJ databases">
        <title>Draft genome sequence of pyrrolomycin-producing Streptomyces vitaminophilus.</title>
        <authorList>
            <person name="Graham D.E."/>
            <person name="Mahan K.M."/>
            <person name="Klingeman D.M."/>
            <person name="Hettich R.L."/>
            <person name="Parry R.J."/>
        </authorList>
    </citation>
    <scope>NUCLEOTIDE SEQUENCE [LARGE SCALE GENOMIC DNA]</scope>
    <source>
        <strain evidence="2 3">ATCC 31673</strain>
    </source>
</reference>
<comment type="caution">
    <text evidence="2">The sequence shown here is derived from an EMBL/GenBank/DDBJ whole genome shotgun (WGS) entry which is preliminary data.</text>
</comment>
<sequence>MTQLTYDSLTDRSVGVVSPDEQRILRETSVAVAGLGAGGGTAAMLLARSGVGAIRGSDPDVFDATNVNRQVFASAATLGQSKADVTRTALQEINPEIKADIQDLRLTTVEEGRQFLDGMDHAIIAVDNRAAILPFVQAATELDVPVTVMSAVGFRGFVTTLHGPQALPTLRWFLGIGEDDGPEEIAAATDREKRRFMAASGGFTDEFSADFPAGRTTMKVLAPVAFLVSSYATAETIKWRIGRGHRFVAPDVLSFDTLTGQPWDVVGVVGARKDQG</sequence>
<organism evidence="2 3">
    <name type="scientific">Wenjunlia vitaminophila</name>
    <name type="common">Streptomyces vitaminophilus</name>
    <dbReference type="NCBI Taxonomy" id="76728"/>
    <lineage>
        <taxon>Bacteria</taxon>
        <taxon>Bacillati</taxon>
        <taxon>Actinomycetota</taxon>
        <taxon>Actinomycetes</taxon>
        <taxon>Kitasatosporales</taxon>
        <taxon>Streptomycetaceae</taxon>
        <taxon>Wenjunlia</taxon>
    </lineage>
</organism>
<protein>
    <recommendedName>
        <fullName evidence="1">THIF-type NAD/FAD binding fold domain-containing protein</fullName>
    </recommendedName>
</protein>
<evidence type="ECO:0000313" key="3">
    <source>
        <dbReference type="Proteomes" id="UP000050867"/>
    </source>
</evidence>
<gene>
    <name evidence="2" type="ORF">AQ490_12215</name>
</gene>
<dbReference type="PANTHER" id="PTHR43267">
    <property type="entry name" value="TRNA THREONYLCARBAMOYLADENOSINE DEHYDRATASE"/>
    <property type="match status" value="1"/>
</dbReference>
<evidence type="ECO:0000259" key="1">
    <source>
        <dbReference type="Pfam" id="PF00899"/>
    </source>
</evidence>